<keyword evidence="3" id="KW-1185">Reference proteome</keyword>
<dbReference type="GO" id="GO:0003677">
    <property type="term" value="F:DNA binding"/>
    <property type="evidence" value="ECO:0007669"/>
    <property type="project" value="InterPro"/>
</dbReference>
<gene>
    <name evidence="2" type="ORF">DSM104635_03817</name>
</gene>
<dbReference type="InterPro" id="IPR010982">
    <property type="entry name" value="Lambda_DNA-bd_dom_sf"/>
</dbReference>
<protein>
    <submittedName>
        <fullName evidence="2">Transcriptional repressor DicA</fullName>
    </submittedName>
</protein>
<feature type="domain" description="HTH cro/C1-type" evidence="1">
    <location>
        <begin position="18"/>
        <end position="72"/>
    </location>
</feature>
<proteinExistence type="predicted"/>
<dbReference type="Proteomes" id="UP000431269">
    <property type="component" value="Chromosome"/>
</dbReference>
<dbReference type="Pfam" id="PF01381">
    <property type="entry name" value="HTH_3"/>
    <property type="match status" value="1"/>
</dbReference>
<sequence length="138" mass="15176">MNDERAAKPIDRKLGQRVRTRRLEIGMSQERLAELLGVTFQQVQKYEKGVNRIAASRLHDIASALELPVARFYEGIAAGRGPGVAESTKDYIDDALATPEGAQLMALFAAIKSQKVRRRVVELVKALTEEGAEGKRGS</sequence>
<dbReference type="SUPFAM" id="SSF47413">
    <property type="entry name" value="lambda repressor-like DNA-binding domains"/>
    <property type="match status" value="1"/>
</dbReference>
<dbReference type="SMART" id="SM00530">
    <property type="entry name" value="HTH_XRE"/>
    <property type="match status" value="1"/>
</dbReference>
<dbReference type="KEGG" id="tsv:DSM104635_03817"/>
<dbReference type="InterPro" id="IPR001387">
    <property type="entry name" value="Cro/C1-type_HTH"/>
</dbReference>
<evidence type="ECO:0000313" key="2">
    <source>
        <dbReference type="EMBL" id="QGZ96952.1"/>
    </source>
</evidence>
<dbReference type="AlphaFoldDB" id="A0A6I6MZ81"/>
<dbReference type="PROSITE" id="PS50943">
    <property type="entry name" value="HTH_CROC1"/>
    <property type="match status" value="1"/>
</dbReference>
<name>A0A6I6MZ81_9CAUL</name>
<evidence type="ECO:0000259" key="1">
    <source>
        <dbReference type="PROSITE" id="PS50943"/>
    </source>
</evidence>
<dbReference type="Gene3D" id="1.10.260.40">
    <property type="entry name" value="lambda repressor-like DNA-binding domains"/>
    <property type="match status" value="1"/>
</dbReference>
<accession>A0A6I6MZ81</accession>
<dbReference type="EMBL" id="CP047045">
    <property type="protein sequence ID" value="QGZ96952.1"/>
    <property type="molecule type" value="Genomic_DNA"/>
</dbReference>
<reference evidence="3" key="1">
    <citation type="submission" date="2019-12" db="EMBL/GenBank/DDBJ databases">
        <title>Complete genome of Terracaulis silvestris 0127_4.</title>
        <authorList>
            <person name="Vieira S."/>
            <person name="Riedel T."/>
            <person name="Sproer C."/>
            <person name="Pascual J."/>
            <person name="Boedeker C."/>
            <person name="Overmann J."/>
        </authorList>
    </citation>
    <scope>NUCLEOTIDE SEQUENCE [LARGE SCALE GENOMIC DNA]</scope>
    <source>
        <strain evidence="3">0127_4</strain>
    </source>
</reference>
<dbReference type="CDD" id="cd00093">
    <property type="entry name" value="HTH_XRE"/>
    <property type="match status" value="1"/>
</dbReference>
<evidence type="ECO:0000313" key="3">
    <source>
        <dbReference type="Proteomes" id="UP000431269"/>
    </source>
</evidence>
<organism evidence="2 3">
    <name type="scientific">Terricaulis silvestris</name>
    <dbReference type="NCBI Taxonomy" id="2686094"/>
    <lineage>
        <taxon>Bacteria</taxon>
        <taxon>Pseudomonadati</taxon>
        <taxon>Pseudomonadota</taxon>
        <taxon>Alphaproteobacteria</taxon>
        <taxon>Caulobacterales</taxon>
        <taxon>Caulobacteraceae</taxon>
        <taxon>Terricaulis</taxon>
    </lineage>
</organism>
<dbReference type="RefSeq" id="WP_158767744.1">
    <property type="nucleotide sequence ID" value="NZ_CP047045.1"/>
</dbReference>